<feature type="compositionally biased region" description="Pro residues" evidence="1">
    <location>
        <begin position="14"/>
        <end position="24"/>
    </location>
</feature>
<proteinExistence type="predicted"/>
<feature type="region of interest" description="Disordered" evidence="1">
    <location>
        <begin position="42"/>
        <end position="116"/>
    </location>
</feature>
<feature type="region of interest" description="Disordered" evidence="1">
    <location>
        <begin position="267"/>
        <end position="296"/>
    </location>
</feature>
<evidence type="ECO:0000313" key="3">
    <source>
        <dbReference type="Proteomes" id="UP001497444"/>
    </source>
</evidence>
<gene>
    <name evidence="2" type="ORF">CSSPJE1EN1_LOCUS1529</name>
</gene>
<feature type="region of interest" description="Disordered" evidence="1">
    <location>
        <begin position="170"/>
        <end position="190"/>
    </location>
</feature>
<protein>
    <submittedName>
        <fullName evidence="2">Uncharacterized protein</fullName>
    </submittedName>
</protein>
<dbReference type="Proteomes" id="UP001497444">
    <property type="component" value="Chromosome 1"/>
</dbReference>
<feature type="compositionally biased region" description="Polar residues" evidence="1">
    <location>
        <begin position="413"/>
        <end position="432"/>
    </location>
</feature>
<feature type="region of interest" description="Disordered" evidence="1">
    <location>
        <begin position="407"/>
        <end position="432"/>
    </location>
</feature>
<evidence type="ECO:0000313" key="2">
    <source>
        <dbReference type="EMBL" id="CAK9256051.1"/>
    </source>
</evidence>
<organism evidence="2 3">
    <name type="scientific">Sphagnum jensenii</name>
    <dbReference type="NCBI Taxonomy" id="128206"/>
    <lineage>
        <taxon>Eukaryota</taxon>
        <taxon>Viridiplantae</taxon>
        <taxon>Streptophyta</taxon>
        <taxon>Embryophyta</taxon>
        <taxon>Bryophyta</taxon>
        <taxon>Sphagnophytina</taxon>
        <taxon>Sphagnopsida</taxon>
        <taxon>Sphagnales</taxon>
        <taxon>Sphagnaceae</taxon>
        <taxon>Sphagnum</taxon>
    </lineage>
</organism>
<sequence length="474" mass="50977">MTQGLESDGVLLLLPPPPPPPPPASLRLWLTDIDMQTGILPQVFSHTQPESGALEGRTVDDGCSPKTSWHRRGGDGRKRKELSAGTSEEDSGTFDHKRHRQVHTQSSASSSYGSVATSGTDVLSCDTIAERPSSVLLSAALKQSVFKEQGRATGVLRLAEVVDTSCWSTDGGHDEISGGNTSTFTSSEEEDSQLHQPLGSFLNVKHKGPASIGPNGRARTHMWSDTGGLLSLRLDTFIEKEKDKIESSDTAGSGAQSLSKSEWSLSGSLHGVESSSSQERPFVDRSTGSGADIGGSCSMEDGSSFLARRCTQARSQGRSRLEIVESDPVNSMLLSYLSKQQLSALEFCRTEESVMSGMEGRGKEERKRTLAVQKLCPVSIGLQGPIYGLPGVQLSSTENMRMQDEDGIRSSDTHQTFVLSSGRPSSTEGIRSYDTHQTFVLSSGRPSSTEEARSGKPMSTIDCDFDAYFGKLML</sequence>
<dbReference type="EMBL" id="OZ020096">
    <property type="protein sequence ID" value="CAK9256051.1"/>
    <property type="molecule type" value="Genomic_DNA"/>
</dbReference>
<evidence type="ECO:0000256" key="1">
    <source>
        <dbReference type="SAM" id="MobiDB-lite"/>
    </source>
</evidence>
<feature type="region of interest" description="Disordered" evidence="1">
    <location>
        <begin position="1"/>
        <end position="25"/>
    </location>
</feature>
<accession>A0ABP0VQ43</accession>
<name>A0ABP0VQ43_9BRYO</name>
<reference evidence="2 3" key="1">
    <citation type="submission" date="2024-02" db="EMBL/GenBank/DDBJ databases">
        <authorList>
            <consortium name="ELIXIR-Norway"/>
            <consortium name="Elixir Norway"/>
        </authorList>
    </citation>
    <scope>NUCLEOTIDE SEQUENCE [LARGE SCALE GENOMIC DNA]</scope>
</reference>
<feature type="compositionally biased region" description="Basic and acidic residues" evidence="1">
    <location>
        <begin position="72"/>
        <end position="82"/>
    </location>
</feature>
<keyword evidence="3" id="KW-1185">Reference proteome</keyword>
<feature type="compositionally biased region" description="Low complexity" evidence="1">
    <location>
        <begin position="106"/>
        <end position="116"/>
    </location>
</feature>
<feature type="compositionally biased region" description="Low complexity" evidence="1">
    <location>
        <begin position="267"/>
        <end position="277"/>
    </location>
</feature>